<keyword evidence="6" id="KW-1185">Reference proteome</keyword>
<evidence type="ECO:0000256" key="1">
    <source>
        <dbReference type="ARBA" id="ARBA00010458"/>
    </source>
</evidence>
<dbReference type="GO" id="GO:0005829">
    <property type="term" value="C:cytosol"/>
    <property type="evidence" value="ECO:0007669"/>
    <property type="project" value="TreeGrafter"/>
</dbReference>
<dbReference type="Pfam" id="PF03061">
    <property type="entry name" value="4HBT"/>
    <property type="match status" value="1"/>
</dbReference>
<dbReference type="EMBL" id="BMFK01000001">
    <property type="protein sequence ID" value="GGE56913.1"/>
    <property type="molecule type" value="Genomic_DNA"/>
</dbReference>
<evidence type="ECO:0000256" key="2">
    <source>
        <dbReference type="ARBA" id="ARBA00022801"/>
    </source>
</evidence>
<dbReference type="AlphaFoldDB" id="A0A917EKY8"/>
<feature type="domain" description="HotDog ACOT-type" evidence="4">
    <location>
        <begin position="7"/>
        <end position="119"/>
    </location>
</feature>
<dbReference type="CDD" id="cd03442">
    <property type="entry name" value="BFIT_BACH"/>
    <property type="match status" value="1"/>
</dbReference>
<dbReference type="PANTHER" id="PTHR11049:SF24">
    <property type="entry name" value="CYTOSOLIC ACYL COENZYME A THIOESTER HYDROLASE"/>
    <property type="match status" value="1"/>
</dbReference>
<dbReference type="PROSITE" id="PS51770">
    <property type="entry name" value="HOTDOG_ACOT"/>
    <property type="match status" value="1"/>
</dbReference>
<protein>
    <submittedName>
        <fullName evidence="5">Acyl-CoA thioesterase</fullName>
    </submittedName>
</protein>
<dbReference type="SUPFAM" id="SSF54637">
    <property type="entry name" value="Thioesterase/thiol ester dehydrase-isomerase"/>
    <property type="match status" value="1"/>
</dbReference>
<organism evidence="5 6">
    <name type="scientific">Priestia taiwanensis</name>
    <dbReference type="NCBI Taxonomy" id="1347902"/>
    <lineage>
        <taxon>Bacteria</taxon>
        <taxon>Bacillati</taxon>
        <taxon>Bacillota</taxon>
        <taxon>Bacilli</taxon>
        <taxon>Bacillales</taxon>
        <taxon>Bacillaceae</taxon>
        <taxon>Priestia</taxon>
    </lineage>
</organism>
<dbReference type="GO" id="GO:0006637">
    <property type="term" value="P:acyl-CoA metabolic process"/>
    <property type="evidence" value="ECO:0007669"/>
    <property type="project" value="TreeGrafter"/>
</dbReference>
<evidence type="ECO:0000313" key="5">
    <source>
        <dbReference type="EMBL" id="GGE56913.1"/>
    </source>
</evidence>
<keyword evidence="2 3" id="KW-0378">Hydrolase</keyword>
<reference evidence="5" key="1">
    <citation type="journal article" date="2014" name="Int. J. Syst. Evol. Microbiol.">
        <title>Complete genome sequence of Corynebacterium casei LMG S-19264T (=DSM 44701T), isolated from a smear-ripened cheese.</title>
        <authorList>
            <consortium name="US DOE Joint Genome Institute (JGI-PGF)"/>
            <person name="Walter F."/>
            <person name="Albersmeier A."/>
            <person name="Kalinowski J."/>
            <person name="Ruckert C."/>
        </authorList>
    </citation>
    <scope>NUCLEOTIDE SEQUENCE</scope>
    <source>
        <strain evidence="5">CGMCC 1.12698</strain>
    </source>
</reference>
<evidence type="ECO:0000313" key="6">
    <source>
        <dbReference type="Proteomes" id="UP000605259"/>
    </source>
</evidence>
<dbReference type="InterPro" id="IPR006683">
    <property type="entry name" value="Thioestr_dom"/>
</dbReference>
<gene>
    <name evidence="5" type="ORF">GCM10007140_04030</name>
</gene>
<dbReference type="InterPro" id="IPR033120">
    <property type="entry name" value="HOTDOG_ACOT"/>
</dbReference>
<dbReference type="Proteomes" id="UP000605259">
    <property type="component" value="Unassembled WGS sequence"/>
</dbReference>
<comment type="similarity">
    <text evidence="1">Belongs to the acyl coenzyme A hydrolase family.</text>
</comment>
<dbReference type="GO" id="GO:0052816">
    <property type="term" value="F:long-chain fatty acyl-CoA hydrolase activity"/>
    <property type="evidence" value="ECO:0007669"/>
    <property type="project" value="TreeGrafter"/>
</dbReference>
<dbReference type="InterPro" id="IPR040170">
    <property type="entry name" value="Cytosol_ACT"/>
</dbReference>
<dbReference type="PANTHER" id="PTHR11049">
    <property type="entry name" value="ACYL COENZYME A THIOESTER HYDROLASE"/>
    <property type="match status" value="1"/>
</dbReference>
<dbReference type="InterPro" id="IPR029069">
    <property type="entry name" value="HotDog_dom_sf"/>
</dbReference>
<dbReference type="GO" id="GO:0009062">
    <property type="term" value="P:fatty acid catabolic process"/>
    <property type="evidence" value="ECO:0007669"/>
    <property type="project" value="TreeGrafter"/>
</dbReference>
<evidence type="ECO:0000256" key="3">
    <source>
        <dbReference type="PROSITE-ProRule" id="PRU01106"/>
    </source>
</evidence>
<reference evidence="5" key="2">
    <citation type="submission" date="2020-09" db="EMBL/GenBank/DDBJ databases">
        <authorList>
            <person name="Sun Q."/>
            <person name="Zhou Y."/>
        </authorList>
    </citation>
    <scope>NUCLEOTIDE SEQUENCE</scope>
    <source>
        <strain evidence="5">CGMCC 1.12698</strain>
    </source>
</reference>
<name>A0A917EKY8_9BACI</name>
<comment type="caution">
    <text evidence="5">The sequence shown here is derived from an EMBL/GenBank/DDBJ whole genome shotgun (WGS) entry which is preliminary data.</text>
</comment>
<proteinExistence type="inferred from homology"/>
<evidence type="ECO:0000259" key="4">
    <source>
        <dbReference type="PROSITE" id="PS51770"/>
    </source>
</evidence>
<sequence length="167" mass="18745">MQEKRASESRVIRANRVFPGDTNNHGTLFGGSIMSEMDMVASISAARHARAGCVTASMDSVEFLVPIRMTDYVCFESFVIWTGTSSMEVFVKVTAEDMQTGERRIAATSFATFIALENGKPVKVPQVIPETEEEQQLHEIALERAKRRQERKEISKKVAEFISLDRL</sequence>
<accession>A0A917EKY8</accession>
<dbReference type="Gene3D" id="3.10.129.10">
    <property type="entry name" value="Hotdog Thioesterase"/>
    <property type="match status" value="1"/>
</dbReference>
<dbReference type="RefSeq" id="WP_188386779.1">
    <property type="nucleotide sequence ID" value="NZ_BMFK01000001.1"/>
</dbReference>